<proteinExistence type="predicted"/>
<dbReference type="InterPro" id="IPR050312">
    <property type="entry name" value="IolE/XylAMocC-like"/>
</dbReference>
<reference evidence="4" key="2">
    <citation type="submission" date="2017-05" db="EMBL/GenBank/DDBJ databases">
        <title>Improved OligoMM genomes.</title>
        <authorList>
            <person name="Garzetti D."/>
        </authorList>
    </citation>
    <scope>NUCLEOTIDE SEQUENCE [LARGE SCALE GENOMIC DNA]</scope>
    <source>
        <strain evidence="4">KB18</strain>
    </source>
</reference>
<feature type="domain" description="Xylose isomerase-like TIM barrel" evidence="1">
    <location>
        <begin position="27"/>
        <end position="291"/>
    </location>
</feature>
<dbReference type="RefSeq" id="WP_066538564.1">
    <property type="nucleotide sequence ID" value="NZ_CAPVCI010000007.1"/>
</dbReference>
<dbReference type="Pfam" id="PF01261">
    <property type="entry name" value="AP_endonuc_2"/>
    <property type="match status" value="1"/>
</dbReference>
<dbReference type="EMBL" id="CP021422">
    <property type="protein sequence ID" value="ASB42140.1"/>
    <property type="molecule type" value="Genomic_DNA"/>
</dbReference>
<dbReference type="Proteomes" id="UP000596035">
    <property type="component" value="Chromosome"/>
</dbReference>
<evidence type="ECO:0000313" key="5">
    <source>
        <dbReference type="Proteomes" id="UP000596035"/>
    </source>
</evidence>
<dbReference type="EMBL" id="CP065321">
    <property type="protein sequence ID" value="QQR31411.1"/>
    <property type="molecule type" value="Genomic_DNA"/>
</dbReference>
<keyword evidence="3" id="KW-0413">Isomerase</keyword>
<reference evidence="2" key="1">
    <citation type="journal article" date="2017" name="Genome Announc.">
        <title>High-Quality Whole-Genome Sequences of the Oligo-Mouse-Microbiota Bacterial Community.</title>
        <authorList>
            <person name="Garzetti D."/>
            <person name="Brugiroux S."/>
            <person name="Bunk B."/>
            <person name="Pukall R."/>
            <person name="McCoy K.D."/>
            <person name="Macpherson A.J."/>
            <person name="Stecher B."/>
        </authorList>
    </citation>
    <scope>NUCLEOTIDE SEQUENCE</scope>
    <source>
        <strain evidence="2">KB18</strain>
    </source>
</reference>
<evidence type="ECO:0000313" key="2">
    <source>
        <dbReference type="EMBL" id="ASB42140.1"/>
    </source>
</evidence>
<dbReference type="AlphaFoldDB" id="A0A1Z2XUN5"/>
<dbReference type="PANTHER" id="PTHR12110:SF41">
    <property type="entry name" value="INOSOSE DEHYDRATASE"/>
    <property type="match status" value="1"/>
</dbReference>
<reference evidence="3 5" key="3">
    <citation type="submission" date="2020-11" db="EMBL/GenBank/DDBJ databases">
        <title>Closed and high quality bacterial genomes of the OMM12 community.</title>
        <authorList>
            <person name="Marbouty M."/>
            <person name="Lamy-Besnier Q."/>
            <person name="Debarbieux L."/>
            <person name="Koszul R."/>
        </authorList>
    </citation>
    <scope>NUCLEOTIDE SEQUENCE [LARGE SCALE GENOMIC DNA]</scope>
    <source>
        <strain evidence="3 5">KB18</strain>
    </source>
</reference>
<dbReference type="KEGG" id="amur:ADH66_16605"/>
<accession>A0A1Z2XUN5</accession>
<dbReference type="SUPFAM" id="SSF51658">
    <property type="entry name" value="Xylose isomerase-like"/>
    <property type="match status" value="1"/>
</dbReference>
<dbReference type="InterPro" id="IPR013022">
    <property type="entry name" value="Xyl_isomerase-like_TIM-brl"/>
</dbReference>
<gene>
    <name evidence="2" type="ORF">ADH66_16605</name>
    <name evidence="3" type="ORF">I5Q82_06990</name>
</gene>
<dbReference type="Gene3D" id="3.20.20.150">
    <property type="entry name" value="Divalent-metal-dependent TIM barrel enzymes"/>
    <property type="match status" value="1"/>
</dbReference>
<organism evidence="3 5">
    <name type="scientific">Acutalibacter muris</name>
    <dbReference type="NCBI Taxonomy" id="1796620"/>
    <lineage>
        <taxon>Bacteria</taxon>
        <taxon>Bacillati</taxon>
        <taxon>Bacillota</taxon>
        <taxon>Clostridia</taxon>
        <taxon>Eubacteriales</taxon>
        <taxon>Acutalibacteraceae</taxon>
        <taxon>Acutalibacter</taxon>
    </lineage>
</organism>
<protein>
    <submittedName>
        <fullName evidence="3">Sugar phosphate isomerase/epimerase</fullName>
    </submittedName>
</protein>
<evidence type="ECO:0000313" key="3">
    <source>
        <dbReference type="EMBL" id="QQR31411.1"/>
    </source>
</evidence>
<name>A0A1Z2XUN5_9FIRM</name>
<dbReference type="GO" id="GO:0016853">
    <property type="term" value="F:isomerase activity"/>
    <property type="evidence" value="ECO:0007669"/>
    <property type="project" value="UniProtKB-KW"/>
</dbReference>
<evidence type="ECO:0000313" key="4">
    <source>
        <dbReference type="Proteomes" id="UP000196710"/>
    </source>
</evidence>
<dbReference type="PANTHER" id="PTHR12110">
    <property type="entry name" value="HYDROXYPYRUVATE ISOMERASE"/>
    <property type="match status" value="1"/>
</dbReference>
<dbReference type="Proteomes" id="UP000196710">
    <property type="component" value="Chromosome"/>
</dbReference>
<evidence type="ECO:0000259" key="1">
    <source>
        <dbReference type="Pfam" id="PF01261"/>
    </source>
</evidence>
<keyword evidence="4" id="KW-1185">Reference proteome</keyword>
<sequence length="295" mass="33361">MKVNIGTYSFGGIASYLGLGPTLLEKFQTIKALGFDGVELLPVDLDNPVEDIKKWAQETGLEIVSVHAEPTEEIVKKMAALGGKAVIWASTDFCNKEEAIEVAHKLDKMAEMAEPYGIKIGYHNHSKEFYVDQGLPLIEHMANNSSKFFFQLDCGWCMNAGTYPPTFIRRYRDRIVAIHVKENCRVQGPGPQPKSAHAEGPHESPFAHVKEMSLEERQAMLDQFNARNQSPEGQKRFNVQCKMGAPESNMDWRAIKEALDEQSFEAFWVVEREGFYDEHDKCIADDAKFVKENIQ</sequence>
<dbReference type="InterPro" id="IPR036237">
    <property type="entry name" value="Xyl_isomerase-like_sf"/>
</dbReference>